<name>L8GJ42_ACACF</name>
<evidence type="ECO:0000256" key="1">
    <source>
        <dbReference type="ARBA" id="ARBA00001148"/>
    </source>
</evidence>
<dbReference type="InterPro" id="IPR008794">
    <property type="entry name" value="Pro_racemase_fam"/>
</dbReference>
<dbReference type="KEGG" id="acan:ACA1_097560"/>
<dbReference type="EC" id="4.2.1.77" evidence="3"/>
<dbReference type="AlphaFoldDB" id="L8GJ42"/>
<evidence type="ECO:0000313" key="4">
    <source>
        <dbReference type="EMBL" id="ELR13070.1"/>
    </source>
</evidence>
<evidence type="ECO:0000256" key="2">
    <source>
        <dbReference type="ARBA" id="ARBA00007529"/>
    </source>
</evidence>
<reference evidence="4 5" key="1">
    <citation type="journal article" date="2013" name="Genome Biol.">
        <title>Genome of Acanthamoeba castellanii highlights extensive lateral gene transfer and early evolution of tyrosine kinase signaling.</title>
        <authorList>
            <person name="Clarke M."/>
            <person name="Lohan A.J."/>
            <person name="Liu B."/>
            <person name="Lagkouvardos I."/>
            <person name="Roy S."/>
            <person name="Zafar N."/>
            <person name="Bertelli C."/>
            <person name="Schilde C."/>
            <person name="Kianianmomeni A."/>
            <person name="Burglin T.R."/>
            <person name="Frech C."/>
            <person name="Turcotte B."/>
            <person name="Kopec K.O."/>
            <person name="Synnott J.M."/>
            <person name="Choo C."/>
            <person name="Paponov I."/>
            <person name="Finkler A."/>
            <person name="Soon Heng Tan C."/>
            <person name="Hutchins A.P."/>
            <person name="Weinmeier T."/>
            <person name="Rattei T."/>
            <person name="Chu J.S."/>
            <person name="Gimenez G."/>
            <person name="Irimia M."/>
            <person name="Rigden D.J."/>
            <person name="Fitzpatrick D.A."/>
            <person name="Lorenzo-Morales J."/>
            <person name="Bateman A."/>
            <person name="Chiu C.H."/>
            <person name="Tang P."/>
            <person name="Hegemann P."/>
            <person name="Fromm H."/>
            <person name="Raoult D."/>
            <person name="Greub G."/>
            <person name="Miranda-Saavedra D."/>
            <person name="Chen N."/>
            <person name="Nash P."/>
            <person name="Ginger M.L."/>
            <person name="Horn M."/>
            <person name="Schaap P."/>
            <person name="Caler L."/>
            <person name="Loftus B."/>
        </authorList>
    </citation>
    <scope>NUCLEOTIDE SEQUENCE [LARGE SCALE GENOMIC DNA]</scope>
    <source>
        <strain evidence="4 5">Neff</strain>
    </source>
</reference>
<protein>
    <recommendedName>
        <fullName evidence="3">trans-L-3-hydroxyproline dehydratase</fullName>
        <ecNumber evidence="3">4.2.1.77</ecNumber>
    </recommendedName>
</protein>
<dbReference type="VEuPathDB" id="AmoebaDB:ACA1_097560"/>
<accession>L8GJ42</accession>
<dbReference type="GO" id="GO:0050346">
    <property type="term" value="F:trans-L-3-hydroxyproline dehydratase activity"/>
    <property type="evidence" value="ECO:0007669"/>
    <property type="project" value="UniProtKB-EC"/>
</dbReference>
<sequence length="327" mass="35438">MEREVPPDLEGDMLARRRYMQRHCDHLRTALMWEPRGHRDMYGCLLFAPHSPTAHVGVLFLHNEGYSSMCGHGIIAMTKLLVESGFPADSDAANNRAELRIDTPAGLVTAQAHFAQDGRTVERVSFANVPSFAYKLDVPLKSSSFVPLLGKDTVKVDIGFGGAFYAYVGTDELGLPPTSIVPQECDKLKQIGVVIKHAAIKQVELVHPFEADLGFLYGTIITSPPHTAQHHSRNVCVFADGEIDRSPTGTGVSGRLALLHARNQIQPGAPAVIESIIGTSFTGIVASTTRFGPHEAIIPIVSGTAFVTGRSEFLLDPADPLRHGFIL</sequence>
<dbReference type="OMA" id="SHVLWTG"/>
<dbReference type="EMBL" id="KB008103">
    <property type="protein sequence ID" value="ELR13070.1"/>
    <property type="molecule type" value="Genomic_DNA"/>
</dbReference>
<dbReference type="PIRSF" id="PIRSF029792">
    <property type="entry name" value="Pro_racemase"/>
    <property type="match status" value="1"/>
</dbReference>
<evidence type="ECO:0000313" key="5">
    <source>
        <dbReference type="Proteomes" id="UP000011083"/>
    </source>
</evidence>
<dbReference type="SFLD" id="SFLDS00028">
    <property type="entry name" value="Proline_Racemase"/>
    <property type="match status" value="1"/>
</dbReference>
<dbReference type="STRING" id="1257118.L8GJ42"/>
<keyword evidence="5" id="KW-1185">Reference proteome</keyword>
<evidence type="ECO:0000256" key="3">
    <source>
        <dbReference type="ARBA" id="ARBA00013105"/>
    </source>
</evidence>
<gene>
    <name evidence="4" type="ORF">ACA1_097560</name>
</gene>
<dbReference type="Pfam" id="PF05544">
    <property type="entry name" value="Pro_racemase"/>
    <property type="match status" value="1"/>
</dbReference>
<dbReference type="Proteomes" id="UP000011083">
    <property type="component" value="Unassembled WGS sequence"/>
</dbReference>
<dbReference type="SUPFAM" id="SSF54506">
    <property type="entry name" value="Diaminopimelate epimerase-like"/>
    <property type="match status" value="1"/>
</dbReference>
<dbReference type="GeneID" id="14913123"/>
<dbReference type="GO" id="GO:0047580">
    <property type="term" value="F:4-hydroxyproline epimerase activity"/>
    <property type="evidence" value="ECO:0007669"/>
    <property type="project" value="TreeGrafter"/>
</dbReference>
<organism evidence="4 5">
    <name type="scientific">Acanthamoeba castellanii (strain ATCC 30010 / Neff)</name>
    <dbReference type="NCBI Taxonomy" id="1257118"/>
    <lineage>
        <taxon>Eukaryota</taxon>
        <taxon>Amoebozoa</taxon>
        <taxon>Discosea</taxon>
        <taxon>Longamoebia</taxon>
        <taxon>Centramoebida</taxon>
        <taxon>Acanthamoebidae</taxon>
        <taxon>Acanthamoeba</taxon>
    </lineage>
</organism>
<comment type="similarity">
    <text evidence="2">Belongs to the proline racemase family.</text>
</comment>
<dbReference type="PANTHER" id="PTHR33442">
    <property type="entry name" value="TRANS-3-HYDROXY-L-PROLINE DEHYDRATASE"/>
    <property type="match status" value="1"/>
</dbReference>
<comment type="catalytic activity">
    <reaction evidence="1">
        <text>trans-3-hydroxy-L-proline = 1-pyrroline-2-carboxylate + H2O</text>
        <dbReference type="Rhea" id="RHEA:10320"/>
        <dbReference type="ChEBI" id="CHEBI:15377"/>
        <dbReference type="ChEBI" id="CHEBI:39785"/>
        <dbReference type="ChEBI" id="CHEBI:57938"/>
        <dbReference type="EC" id="4.2.1.77"/>
    </reaction>
</comment>
<dbReference type="Gene3D" id="3.10.310.10">
    <property type="entry name" value="Diaminopimelate Epimerase, Chain A, domain 1"/>
    <property type="match status" value="2"/>
</dbReference>
<proteinExistence type="inferred from homology"/>
<dbReference type="OrthoDB" id="6366076at2759"/>
<dbReference type="RefSeq" id="XP_004335083.1">
    <property type="nucleotide sequence ID" value="XM_004335035.1"/>
</dbReference>
<dbReference type="PANTHER" id="PTHR33442:SF1">
    <property type="entry name" value="TRANS-3-HYDROXY-L-PROLINE DEHYDRATASE"/>
    <property type="match status" value="1"/>
</dbReference>